<dbReference type="SUPFAM" id="SSF110857">
    <property type="entry name" value="Gamma-glutamyl cyclotransferase-like"/>
    <property type="match status" value="1"/>
</dbReference>
<evidence type="ECO:0000256" key="4">
    <source>
        <dbReference type="SAM" id="MobiDB-lite"/>
    </source>
</evidence>
<dbReference type="PANTHER" id="PTHR31544">
    <property type="entry name" value="AIG2-LIKE PROTEIN D"/>
    <property type="match status" value="1"/>
</dbReference>
<dbReference type="Proteomes" id="UP000054771">
    <property type="component" value="Unassembled WGS sequence"/>
</dbReference>
<accession>A0A0U5GW65</accession>
<feature type="compositionally biased region" description="Pro residues" evidence="4">
    <location>
        <begin position="16"/>
        <end position="27"/>
    </location>
</feature>
<dbReference type="PANTHER" id="PTHR31544:SF4">
    <property type="entry name" value="GAMMA-GLUTAMYLCYCLOTRANSFERASE-RELATED"/>
    <property type="match status" value="1"/>
</dbReference>
<evidence type="ECO:0000313" key="7">
    <source>
        <dbReference type="Proteomes" id="UP000054771"/>
    </source>
</evidence>
<evidence type="ECO:0000259" key="5">
    <source>
        <dbReference type="Pfam" id="PF06094"/>
    </source>
</evidence>
<dbReference type="InterPro" id="IPR036568">
    <property type="entry name" value="GGCT-like_sf"/>
</dbReference>
<dbReference type="EMBL" id="CDMC01000007">
    <property type="protein sequence ID" value="CEN62955.1"/>
    <property type="molecule type" value="Genomic_DNA"/>
</dbReference>
<evidence type="ECO:0000256" key="2">
    <source>
        <dbReference type="ARBA" id="ARBA00022679"/>
    </source>
</evidence>
<comment type="similarity">
    <text evidence="1">Belongs to the gamma-glutamylcyclotransferase family.</text>
</comment>
<dbReference type="InterPro" id="IPR045038">
    <property type="entry name" value="AIG2-like"/>
</dbReference>
<evidence type="ECO:0000256" key="3">
    <source>
        <dbReference type="ARBA" id="ARBA00030602"/>
    </source>
</evidence>
<dbReference type="AlphaFoldDB" id="A0A0U5GW65"/>
<dbReference type="Pfam" id="PF06094">
    <property type="entry name" value="GGACT"/>
    <property type="match status" value="1"/>
</dbReference>
<feature type="region of interest" description="Disordered" evidence="4">
    <location>
        <begin position="1"/>
        <end position="40"/>
    </location>
</feature>
<proteinExistence type="inferred from homology"/>
<dbReference type="CDD" id="cd06661">
    <property type="entry name" value="GGCT_like"/>
    <property type="match status" value="1"/>
</dbReference>
<keyword evidence="2" id="KW-0808">Transferase</keyword>
<name>A0A0U5GW65_ASPCI</name>
<evidence type="ECO:0000313" key="6">
    <source>
        <dbReference type="EMBL" id="CEN62955.1"/>
    </source>
</evidence>
<dbReference type="Gene3D" id="3.10.490.10">
    <property type="entry name" value="Gamma-glutamyl cyclotransferase-like"/>
    <property type="match status" value="1"/>
</dbReference>
<feature type="domain" description="Gamma-glutamylcyclotransferase AIG2-like" evidence="5">
    <location>
        <begin position="67"/>
        <end position="158"/>
    </location>
</feature>
<reference evidence="7" key="1">
    <citation type="journal article" date="2016" name="Genome Announc.">
        <title>Draft genome sequences of fungus Aspergillus calidoustus.</title>
        <authorList>
            <person name="Horn F."/>
            <person name="Linde J."/>
            <person name="Mattern D.J."/>
            <person name="Walther G."/>
            <person name="Guthke R."/>
            <person name="Scherlach K."/>
            <person name="Martin K."/>
            <person name="Brakhage A.A."/>
            <person name="Petzke L."/>
            <person name="Valiante V."/>
        </authorList>
    </citation>
    <scope>NUCLEOTIDE SEQUENCE [LARGE SCALE GENOMIC DNA]</scope>
    <source>
        <strain evidence="7">SF006504</strain>
    </source>
</reference>
<organism evidence="6 7">
    <name type="scientific">Aspergillus calidoustus</name>
    <dbReference type="NCBI Taxonomy" id="454130"/>
    <lineage>
        <taxon>Eukaryota</taxon>
        <taxon>Fungi</taxon>
        <taxon>Dikarya</taxon>
        <taxon>Ascomycota</taxon>
        <taxon>Pezizomycotina</taxon>
        <taxon>Eurotiomycetes</taxon>
        <taxon>Eurotiomycetidae</taxon>
        <taxon>Eurotiales</taxon>
        <taxon>Aspergillaceae</taxon>
        <taxon>Aspergillus</taxon>
        <taxon>Aspergillus subgen. Nidulantes</taxon>
    </lineage>
</organism>
<sequence length="339" mass="38064">MPKTQQDITVATFDIPAPPPPPPPPEDPTSKSSPAVLNLRTTPPSQFLHRMTLTSHQNLSPPPTGPYFFYGTLSHPPLLRQIPNLDSQPHLRPAKITGFECKLWGPYPALVDAGDPHNVVDGYVYRVETPAHARRLAEYETGNYRAGPCQIIYTDGKEPLEEIGSTFQFVGDREDLDQGQFDLDVWLRRVGTRAGNRSPDRAANTEPAFYGVYTVQFVGEPNHVALYIETLPNEEVERRKGQKYDVTGTILMGMEYRKQDCEDPIRDATYVPDSKEKVAAIATGDLERFERECCEATAPPASQVFLNGRRKDPSKPLYRCNHWVDDVVKLALEKGIFKT</sequence>
<dbReference type="InterPro" id="IPR013024">
    <property type="entry name" value="GGCT-like"/>
</dbReference>
<keyword evidence="7" id="KW-1185">Reference proteome</keyword>
<protein>
    <recommendedName>
        <fullName evidence="3">Putative gamma-glutamylcyclotransferase</fullName>
    </recommendedName>
</protein>
<dbReference type="InterPro" id="IPR046670">
    <property type="entry name" value="DUF6540"/>
</dbReference>
<dbReference type="InterPro" id="IPR009288">
    <property type="entry name" value="AIG2-like_dom"/>
</dbReference>
<dbReference type="OrthoDB" id="3262926at2759"/>
<evidence type="ECO:0000256" key="1">
    <source>
        <dbReference type="ARBA" id="ARBA00008861"/>
    </source>
</evidence>
<dbReference type="Pfam" id="PF20174">
    <property type="entry name" value="DUF6540"/>
    <property type="match status" value="1"/>
</dbReference>
<dbReference type="GO" id="GO:0016740">
    <property type="term" value="F:transferase activity"/>
    <property type="evidence" value="ECO:0007669"/>
    <property type="project" value="UniProtKB-KW"/>
</dbReference>
<gene>
    <name evidence="6" type="ORF">ASPCAL09583</name>
</gene>